<accession>A0A365GVQ4</accession>
<evidence type="ECO:0000256" key="4">
    <source>
        <dbReference type="ARBA" id="ARBA00022630"/>
    </source>
</evidence>
<dbReference type="Pfam" id="PF03060">
    <property type="entry name" value="NMO"/>
    <property type="match status" value="1"/>
</dbReference>
<dbReference type="Gene3D" id="3.20.20.70">
    <property type="entry name" value="Aldolase class I"/>
    <property type="match status" value="1"/>
</dbReference>
<dbReference type="InterPro" id="IPR013785">
    <property type="entry name" value="Aldolase_TIM"/>
</dbReference>
<dbReference type="Proteomes" id="UP000251891">
    <property type="component" value="Unassembled WGS sequence"/>
</dbReference>
<dbReference type="InterPro" id="IPR004136">
    <property type="entry name" value="NMO"/>
</dbReference>
<dbReference type="RefSeq" id="WP_111872094.1">
    <property type="nucleotide sequence ID" value="NZ_QLYX01000024.1"/>
</dbReference>
<evidence type="ECO:0000256" key="6">
    <source>
        <dbReference type="ARBA" id="ARBA00023002"/>
    </source>
</evidence>
<keyword evidence="4" id="KW-0285">Flavoprotein</keyword>
<keyword evidence="7 10" id="KW-0503">Monooxygenase</keyword>
<dbReference type="SUPFAM" id="SSF51412">
    <property type="entry name" value="Inosine monophosphate dehydrogenase (IMPDH)"/>
    <property type="match status" value="1"/>
</dbReference>
<keyword evidence="11" id="KW-1185">Reference proteome</keyword>
<comment type="catalytic activity">
    <reaction evidence="9">
        <text>3 propionate 3-nitronate + 3 O2 + H2O = 3 3-oxopropanoate + 2 nitrate + nitrite + H2O2 + 3 H(+)</text>
        <dbReference type="Rhea" id="RHEA:57332"/>
        <dbReference type="ChEBI" id="CHEBI:15377"/>
        <dbReference type="ChEBI" id="CHEBI:15378"/>
        <dbReference type="ChEBI" id="CHEBI:15379"/>
        <dbReference type="ChEBI" id="CHEBI:16240"/>
        <dbReference type="ChEBI" id="CHEBI:16301"/>
        <dbReference type="ChEBI" id="CHEBI:17632"/>
        <dbReference type="ChEBI" id="CHEBI:33190"/>
        <dbReference type="ChEBI" id="CHEBI:136067"/>
    </reaction>
</comment>
<dbReference type="GO" id="GO:0009636">
    <property type="term" value="P:response to toxic substance"/>
    <property type="evidence" value="ECO:0007669"/>
    <property type="project" value="UniProtKB-KW"/>
</dbReference>
<keyword evidence="3" id="KW-0216">Detoxification</keyword>
<dbReference type="OrthoDB" id="9778912at2"/>
<keyword evidence="6" id="KW-0560">Oxidoreductase</keyword>
<evidence type="ECO:0000256" key="1">
    <source>
        <dbReference type="ARBA" id="ARBA00001917"/>
    </source>
</evidence>
<comment type="similarity">
    <text evidence="2">Belongs to the nitronate monooxygenase family. NMO class I subfamily.</text>
</comment>
<evidence type="ECO:0000313" key="11">
    <source>
        <dbReference type="Proteomes" id="UP000251891"/>
    </source>
</evidence>
<dbReference type="CDD" id="cd04730">
    <property type="entry name" value="NPD_like"/>
    <property type="match status" value="1"/>
</dbReference>
<dbReference type="PANTHER" id="PTHR42747:SF3">
    <property type="entry name" value="NITRONATE MONOOXYGENASE-RELATED"/>
    <property type="match status" value="1"/>
</dbReference>
<sequence length="340" mass="34625">MADLRDLLRRPVVAAPMAGGASGPDLVAAVAEAGGLGFLAAGYKTAEDVRAEIGRARRATPAFGVNVFVPPPQDTPVDAAAVAAYRDRLTPEADRLGVALGEPVGGDDGWDAKLAVLLADPVPVVSFTFGLPSREVIDALRERGSLVVATVTSPAEARLASAVADALCVQGAEAGAHRGSFVDDDSPASPALPLRELLPAVRRVTDLPLIAAGGLATAADVAGVLAAGAVAAQLGTAFLRAPESGTPAPHRAALADPRFTATAVTRAFSGRSARGLVNRFMSEHGPHAPAAYPHVHQITTPLRRAAAARNDPDTMALWAGTGFRQATADPAGEIVARLAP</sequence>
<comment type="caution">
    <text evidence="10">The sequence shown here is derived from an EMBL/GenBank/DDBJ whole genome shotgun (WGS) entry which is preliminary data.</text>
</comment>
<reference evidence="10 11" key="1">
    <citation type="submission" date="2018-06" db="EMBL/GenBank/DDBJ databases">
        <title>Actinomadura craniellae sp. nov. isolated from marine sponge Craniella sp.</title>
        <authorList>
            <person name="Li L."/>
            <person name="Xu Q.H."/>
            <person name="Lin H.W."/>
            <person name="Lu Y.H."/>
        </authorList>
    </citation>
    <scope>NUCLEOTIDE SEQUENCE [LARGE SCALE GENOMIC DNA]</scope>
    <source>
        <strain evidence="10 11">LHW63021</strain>
    </source>
</reference>
<dbReference type="GO" id="GO:0018580">
    <property type="term" value="F:nitronate monooxygenase activity"/>
    <property type="evidence" value="ECO:0007669"/>
    <property type="project" value="InterPro"/>
</dbReference>
<evidence type="ECO:0000256" key="3">
    <source>
        <dbReference type="ARBA" id="ARBA00022575"/>
    </source>
</evidence>
<dbReference type="PANTHER" id="PTHR42747">
    <property type="entry name" value="NITRONATE MONOOXYGENASE-RELATED"/>
    <property type="match status" value="1"/>
</dbReference>
<proteinExistence type="inferred from homology"/>
<evidence type="ECO:0000256" key="9">
    <source>
        <dbReference type="ARBA" id="ARBA00049401"/>
    </source>
</evidence>
<dbReference type="EMBL" id="QLYX01000024">
    <property type="protein sequence ID" value="RAY10854.1"/>
    <property type="molecule type" value="Genomic_DNA"/>
</dbReference>
<gene>
    <name evidence="10" type="ORF">DPM19_33365</name>
</gene>
<organism evidence="10 11">
    <name type="scientific">Actinomadura craniellae</name>
    <dbReference type="NCBI Taxonomy" id="2231787"/>
    <lineage>
        <taxon>Bacteria</taxon>
        <taxon>Bacillati</taxon>
        <taxon>Actinomycetota</taxon>
        <taxon>Actinomycetes</taxon>
        <taxon>Streptosporangiales</taxon>
        <taxon>Thermomonosporaceae</taxon>
        <taxon>Actinomadura</taxon>
    </lineage>
</organism>
<evidence type="ECO:0000313" key="10">
    <source>
        <dbReference type="EMBL" id="RAY10854.1"/>
    </source>
</evidence>
<dbReference type="AlphaFoldDB" id="A0A365GVQ4"/>
<name>A0A365GVQ4_9ACTN</name>
<comment type="cofactor">
    <cofactor evidence="1">
        <name>FMN</name>
        <dbReference type="ChEBI" id="CHEBI:58210"/>
    </cofactor>
</comment>
<keyword evidence="5" id="KW-0288">FMN</keyword>
<evidence type="ECO:0000256" key="2">
    <source>
        <dbReference type="ARBA" id="ARBA00009881"/>
    </source>
</evidence>
<evidence type="ECO:0000256" key="5">
    <source>
        <dbReference type="ARBA" id="ARBA00022643"/>
    </source>
</evidence>
<evidence type="ECO:0000256" key="8">
    <source>
        <dbReference type="ARBA" id="ARBA00031155"/>
    </source>
</evidence>
<evidence type="ECO:0000256" key="7">
    <source>
        <dbReference type="ARBA" id="ARBA00023033"/>
    </source>
</evidence>
<protein>
    <recommendedName>
        <fullName evidence="8">Propionate 3-nitronate monooxygenase</fullName>
    </recommendedName>
</protein>